<proteinExistence type="evidence at transcript level"/>
<evidence type="ECO:0000256" key="4">
    <source>
        <dbReference type="ARBA" id="ARBA00022692"/>
    </source>
</evidence>
<protein>
    <recommendedName>
        <fullName evidence="10">Odorant receptor</fullName>
    </recommendedName>
</protein>
<keyword evidence="8 10" id="KW-0675">Receptor</keyword>
<feature type="transmembrane region" description="Helical" evidence="10">
    <location>
        <begin position="133"/>
        <end position="155"/>
    </location>
</feature>
<feature type="transmembrane region" description="Helical" evidence="10">
    <location>
        <begin position="175"/>
        <end position="204"/>
    </location>
</feature>
<comment type="caution">
    <text evidence="10">Lacks conserved residue(s) required for the propagation of feature annotation.</text>
</comment>
<dbReference type="GO" id="GO:0007165">
    <property type="term" value="P:signal transduction"/>
    <property type="evidence" value="ECO:0007669"/>
    <property type="project" value="UniProtKB-KW"/>
</dbReference>
<dbReference type="GO" id="GO:0004984">
    <property type="term" value="F:olfactory receptor activity"/>
    <property type="evidence" value="ECO:0007669"/>
    <property type="project" value="InterPro"/>
</dbReference>
<feature type="transmembrane region" description="Helical" evidence="10">
    <location>
        <begin position="35"/>
        <end position="60"/>
    </location>
</feature>
<keyword evidence="3 10" id="KW-0716">Sensory transduction</keyword>
<evidence type="ECO:0000256" key="9">
    <source>
        <dbReference type="ARBA" id="ARBA00023224"/>
    </source>
</evidence>
<dbReference type="GO" id="GO:0005549">
    <property type="term" value="F:odorant binding"/>
    <property type="evidence" value="ECO:0007669"/>
    <property type="project" value="InterPro"/>
</dbReference>
<organism evidence="11">
    <name type="scientific">Yemma signatus</name>
    <dbReference type="NCBI Taxonomy" id="300820"/>
    <lineage>
        <taxon>Eukaryota</taxon>
        <taxon>Metazoa</taxon>
        <taxon>Ecdysozoa</taxon>
        <taxon>Arthropoda</taxon>
        <taxon>Hexapoda</taxon>
        <taxon>Insecta</taxon>
        <taxon>Pterygota</taxon>
        <taxon>Neoptera</taxon>
        <taxon>Paraneoptera</taxon>
        <taxon>Hemiptera</taxon>
        <taxon>Heteroptera</taxon>
        <taxon>Panheteroptera</taxon>
        <taxon>Pentatomomorpha</taxon>
        <taxon>Lygaeoidea</taxon>
        <taxon>Berytidae</taxon>
        <taxon>Yemma</taxon>
    </lineage>
</organism>
<evidence type="ECO:0000256" key="7">
    <source>
        <dbReference type="ARBA" id="ARBA00023136"/>
    </source>
</evidence>
<keyword evidence="4 10" id="KW-0812">Transmembrane</keyword>
<dbReference type="EMBL" id="MG204683">
    <property type="protein sequence ID" value="AXX83049.1"/>
    <property type="molecule type" value="mRNA"/>
</dbReference>
<dbReference type="PANTHER" id="PTHR21137:SF35">
    <property type="entry name" value="ODORANT RECEPTOR 19A-RELATED"/>
    <property type="match status" value="1"/>
</dbReference>
<evidence type="ECO:0000313" key="11">
    <source>
        <dbReference type="EMBL" id="AXX83049.1"/>
    </source>
</evidence>
<keyword evidence="7 10" id="KW-0472">Membrane</keyword>
<evidence type="ECO:0000256" key="1">
    <source>
        <dbReference type="ARBA" id="ARBA00004651"/>
    </source>
</evidence>
<evidence type="ECO:0000256" key="3">
    <source>
        <dbReference type="ARBA" id="ARBA00022606"/>
    </source>
</evidence>
<gene>
    <name evidence="11" type="primary">OR48</name>
</gene>
<keyword evidence="2" id="KW-1003">Cell membrane</keyword>
<comment type="subcellular location">
    <subcellularLocation>
        <location evidence="1 10">Cell membrane</location>
        <topology evidence="1 10">Multi-pass membrane protein</topology>
    </subcellularLocation>
</comment>
<dbReference type="InterPro" id="IPR004117">
    <property type="entry name" value="7tm6_olfct_rcpt"/>
</dbReference>
<dbReference type="Pfam" id="PF02949">
    <property type="entry name" value="7tm_6"/>
    <property type="match status" value="1"/>
</dbReference>
<keyword evidence="6 10" id="KW-1133">Transmembrane helix</keyword>
<evidence type="ECO:0000256" key="8">
    <source>
        <dbReference type="ARBA" id="ARBA00023170"/>
    </source>
</evidence>
<keyword evidence="5 10" id="KW-0552">Olfaction</keyword>
<sequence>MGKVSKEDLAFPVDLLEIAVEFSGMAPRVPGVKPWYYMPLVLLAHVIYVNGYLCTSLYLLSERPFFDKMESLQCFLSLFHMFAKYCNVHYNTSPYRRLLATARHIWEEGVRLRPQYHKLTADIANEAKLSMKLILLLFAGAVPTSSVMTFIYNMQVESKDRETLYMVWDPVPDESWYWTSCLYEGSVMALSLMLLATSLAACYWHCLMAAGQMRVLQTMLEEDKVDIKACAILHQNILGYVKQIQDYFSGQMFLEVVLASLQNSMRAYMCMKMFSNGDPKAIGASFILVLCMIGPFIVCLSGHVVTDNSEKVFIAAYQGKWYASDVRDQRGLAIISTMATKIIRLHYRGLLDFNMERYSMVQQATYSYVTLLKGADVDLV</sequence>
<evidence type="ECO:0000256" key="6">
    <source>
        <dbReference type="ARBA" id="ARBA00022989"/>
    </source>
</evidence>
<evidence type="ECO:0000256" key="10">
    <source>
        <dbReference type="RuleBase" id="RU351113"/>
    </source>
</evidence>
<feature type="transmembrane region" description="Helical" evidence="10">
    <location>
        <begin position="281"/>
        <end position="305"/>
    </location>
</feature>
<keyword evidence="9 10" id="KW-0807">Transducer</keyword>
<reference evidence="11" key="1">
    <citation type="submission" date="2017-10" db="EMBL/GenBank/DDBJ databases">
        <authorList>
            <person name="Banno H."/>
            <person name="Chua N.-H."/>
        </authorList>
    </citation>
    <scope>NUCLEOTIDE SEQUENCE</scope>
</reference>
<dbReference type="AlphaFoldDB" id="A0A385H530"/>
<evidence type="ECO:0000256" key="2">
    <source>
        <dbReference type="ARBA" id="ARBA00022475"/>
    </source>
</evidence>
<comment type="similarity">
    <text evidence="10">Belongs to the insect chemoreceptor superfamily. Heteromeric odorant receptor channel (TC 1.A.69) family.</text>
</comment>
<accession>A0A385H530</accession>
<dbReference type="GO" id="GO:0005886">
    <property type="term" value="C:plasma membrane"/>
    <property type="evidence" value="ECO:0007669"/>
    <property type="project" value="UniProtKB-SubCell"/>
</dbReference>
<dbReference type="PANTHER" id="PTHR21137">
    <property type="entry name" value="ODORANT RECEPTOR"/>
    <property type="match status" value="1"/>
</dbReference>
<evidence type="ECO:0000256" key="5">
    <source>
        <dbReference type="ARBA" id="ARBA00022725"/>
    </source>
</evidence>
<name>A0A385H530_9HEMI</name>